<protein>
    <submittedName>
        <fullName evidence="2">Putative zinc ribbon protein</fullName>
    </submittedName>
</protein>
<evidence type="ECO:0000313" key="3">
    <source>
        <dbReference type="Proteomes" id="UP000276282"/>
    </source>
</evidence>
<dbReference type="RefSeq" id="WP_121346145.1">
    <property type="nucleotide sequence ID" value="NZ_RBLG01000003.1"/>
</dbReference>
<proteinExistence type="predicted"/>
<dbReference type="OrthoDB" id="9801008at2"/>
<gene>
    <name evidence="2" type="ORF">BC962_2312</name>
</gene>
<dbReference type="Pfam" id="PF12674">
    <property type="entry name" value="Zn_ribbon_2"/>
    <property type="match status" value="1"/>
</dbReference>
<name>A0A495PIG9_9FLAO</name>
<keyword evidence="3" id="KW-1185">Reference proteome</keyword>
<evidence type="ECO:0000313" key="2">
    <source>
        <dbReference type="EMBL" id="RKS50541.1"/>
    </source>
</evidence>
<comment type="caution">
    <text evidence="2">The sequence shown here is derived from an EMBL/GenBank/DDBJ whole genome shotgun (WGS) entry which is preliminary data.</text>
</comment>
<organism evidence="2 3">
    <name type="scientific">Gillisia mitskevichiae</name>
    <dbReference type="NCBI Taxonomy" id="270921"/>
    <lineage>
        <taxon>Bacteria</taxon>
        <taxon>Pseudomonadati</taxon>
        <taxon>Bacteroidota</taxon>
        <taxon>Flavobacteriia</taxon>
        <taxon>Flavobacteriales</taxon>
        <taxon>Flavobacteriaceae</taxon>
        <taxon>Gillisia</taxon>
    </lineage>
</organism>
<accession>A0A495PIG9</accession>
<dbReference type="EMBL" id="RBLG01000003">
    <property type="protein sequence ID" value="RKS50541.1"/>
    <property type="molecule type" value="Genomic_DNA"/>
</dbReference>
<dbReference type="InterPro" id="IPR025868">
    <property type="entry name" value="Zn_ribbon_dom_put"/>
</dbReference>
<dbReference type="Proteomes" id="UP000276282">
    <property type="component" value="Unassembled WGS sequence"/>
</dbReference>
<sequence>METLICQSCGLPFTKELMGTNRDKTRSEEYCISCFENGKFIDHSLSLHKLEMKLLEMAEVHEEITLEEAQAVIKKLPYLKRWHMSIM</sequence>
<reference evidence="2 3" key="1">
    <citation type="submission" date="2018-10" db="EMBL/GenBank/DDBJ databases">
        <title>Genomic Encyclopedia of Archaeal and Bacterial Type Strains, Phase II (KMG-II): from individual species to whole genera.</title>
        <authorList>
            <person name="Goeker M."/>
        </authorList>
    </citation>
    <scope>NUCLEOTIDE SEQUENCE [LARGE SCALE GENOMIC DNA]</scope>
    <source>
        <strain evidence="2 3">DSM 19839</strain>
    </source>
</reference>
<evidence type="ECO:0000259" key="1">
    <source>
        <dbReference type="Pfam" id="PF12674"/>
    </source>
</evidence>
<dbReference type="AlphaFoldDB" id="A0A495PIG9"/>
<feature type="domain" description="Putative zinc ribbon" evidence="1">
    <location>
        <begin position="5"/>
        <end position="82"/>
    </location>
</feature>